<dbReference type="Pfam" id="PF02798">
    <property type="entry name" value="GST_N"/>
    <property type="match status" value="1"/>
</dbReference>
<dbReference type="Pfam" id="PF00043">
    <property type="entry name" value="GST_C"/>
    <property type="match status" value="1"/>
</dbReference>
<dbReference type="InterPro" id="IPR036249">
    <property type="entry name" value="Thioredoxin-like_sf"/>
</dbReference>
<dbReference type="OrthoDB" id="9810080at2"/>
<comment type="similarity">
    <text evidence="1">Belongs to the GST superfamily.</text>
</comment>
<feature type="domain" description="GST N-terminal" evidence="2">
    <location>
        <begin position="1"/>
        <end position="81"/>
    </location>
</feature>
<organism evidence="4 5">
    <name type="scientific">Hyphomonas chukchiensis</name>
    <dbReference type="NCBI Taxonomy" id="1280947"/>
    <lineage>
        <taxon>Bacteria</taxon>
        <taxon>Pseudomonadati</taxon>
        <taxon>Pseudomonadota</taxon>
        <taxon>Alphaproteobacteria</taxon>
        <taxon>Hyphomonadales</taxon>
        <taxon>Hyphomonadaceae</taxon>
        <taxon>Hyphomonas</taxon>
    </lineage>
</organism>
<dbReference type="Gene3D" id="3.40.30.10">
    <property type="entry name" value="Glutaredoxin"/>
    <property type="match status" value="1"/>
</dbReference>
<dbReference type="PROSITE" id="PS50404">
    <property type="entry name" value="GST_NTER"/>
    <property type="match status" value="1"/>
</dbReference>
<dbReference type="RefSeq" id="WP_051614706.1">
    <property type="nucleotide sequence ID" value="NZ_AWFG01000001.1"/>
</dbReference>
<evidence type="ECO:0000259" key="3">
    <source>
        <dbReference type="PROSITE" id="PS50405"/>
    </source>
</evidence>
<dbReference type="eggNOG" id="COG0625">
    <property type="taxonomic scope" value="Bacteria"/>
</dbReference>
<dbReference type="InterPro" id="IPR004046">
    <property type="entry name" value="GST_C"/>
</dbReference>
<dbReference type="EMBL" id="AWFG01000001">
    <property type="protein sequence ID" value="KCZ61319.1"/>
    <property type="molecule type" value="Genomic_DNA"/>
</dbReference>
<dbReference type="CDD" id="cd00570">
    <property type="entry name" value="GST_N_family"/>
    <property type="match status" value="1"/>
</dbReference>
<dbReference type="PANTHER" id="PTHR44051">
    <property type="entry name" value="GLUTATHIONE S-TRANSFERASE-RELATED"/>
    <property type="match status" value="1"/>
</dbReference>
<dbReference type="InterPro" id="IPR040079">
    <property type="entry name" value="Glutathione_S-Trfase"/>
</dbReference>
<dbReference type="InterPro" id="IPR010987">
    <property type="entry name" value="Glutathione-S-Trfase_C-like"/>
</dbReference>
<sequence>MPDLKLYFSRNLNPRVAVAAAKYMDAPVEYIPASPRHPDHTAAFRSLNPNALVPVLVEDGVSLWEADAIAFRLAQLCQPDFWPGHPDAAHITMWVSWSAAHLTPPGGAFYFHRLVRPQFSDEEPSAEFMEGEMRQFREHASTLNNFLTGRDWLVGKGPTYADFRVATVFPFAKDAGLPLAEYREICRWHDQLMQIEAWRDPFLGLAEHPDQIKPLEGVTA</sequence>
<dbReference type="PROSITE" id="PS50405">
    <property type="entry name" value="GST_CTER"/>
    <property type="match status" value="1"/>
</dbReference>
<gene>
    <name evidence="4" type="ORF">HY30_02960</name>
</gene>
<evidence type="ECO:0000313" key="4">
    <source>
        <dbReference type="EMBL" id="KCZ61319.1"/>
    </source>
</evidence>
<dbReference type="PANTHER" id="PTHR44051:SF8">
    <property type="entry name" value="GLUTATHIONE S-TRANSFERASE GSTA"/>
    <property type="match status" value="1"/>
</dbReference>
<evidence type="ECO:0000259" key="2">
    <source>
        <dbReference type="PROSITE" id="PS50404"/>
    </source>
</evidence>
<name>A0A062UN53_9PROT</name>
<dbReference type="InterPro" id="IPR036282">
    <property type="entry name" value="Glutathione-S-Trfase_C_sf"/>
</dbReference>
<dbReference type="SUPFAM" id="SSF52833">
    <property type="entry name" value="Thioredoxin-like"/>
    <property type="match status" value="1"/>
</dbReference>
<keyword evidence="5" id="KW-1185">Reference proteome</keyword>
<dbReference type="Gene3D" id="1.20.1050.10">
    <property type="match status" value="1"/>
</dbReference>
<dbReference type="AlphaFoldDB" id="A0A062UN53"/>
<accession>A0A062UN53</accession>
<reference evidence="4 5" key="1">
    <citation type="journal article" date="2014" name="Antonie Van Leeuwenhoek">
        <title>Hyphomonas beringensis sp. nov. and Hyphomonas chukchiensis sp. nov., isolated from surface seawater of the Bering Sea and Chukchi Sea.</title>
        <authorList>
            <person name="Li C."/>
            <person name="Lai Q."/>
            <person name="Li G."/>
            <person name="Dong C."/>
            <person name="Wang J."/>
            <person name="Liao Y."/>
            <person name="Shao Z."/>
        </authorList>
    </citation>
    <scope>NUCLEOTIDE SEQUENCE [LARGE SCALE GENOMIC DNA]</scope>
    <source>
        <strain evidence="4 5">BH-BN04-4</strain>
    </source>
</reference>
<dbReference type="InterPro" id="IPR004045">
    <property type="entry name" value="Glutathione_S-Trfase_N"/>
</dbReference>
<evidence type="ECO:0000256" key="1">
    <source>
        <dbReference type="RuleBase" id="RU003494"/>
    </source>
</evidence>
<dbReference type="CDD" id="cd00299">
    <property type="entry name" value="GST_C_family"/>
    <property type="match status" value="1"/>
</dbReference>
<evidence type="ECO:0000313" key="5">
    <source>
        <dbReference type="Proteomes" id="UP000027190"/>
    </source>
</evidence>
<dbReference type="SFLD" id="SFLDS00019">
    <property type="entry name" value="Glutathione_Transferase_(cytos"/>
    <property type="match status" value="1"/>
</dbReference>
<dbReference type="Proteomes" id="UP000027190">
    <property type="component" value="Unassembled WGS sequence"/>
</dbReference>
<comment type="caution">
    <text evidence="4">The sequence shown here is derived from an EMBL/GenBank/DDBJ whole genome shotgun (WGS) entry which is preliminary data.</text>
</comment>
<proteinExistence type="inferred from homology"/>
<dbReference type="SFLD" id="SFLDG00358">
    <property type="entry name" value="Main_(cytGST)"/>
    <property type="match status" value="1"/>
</dbReference>
<dbReference type="SUPFAM" id="SSF47616">
    <property type="entry name" value="GST C-terminal domain-like"/>
    <property type="match status" value="1"/>
</dbReference>
<protein>
    <recommendedName>
        <fullName evidence="6">Glutathione S-transferase</fullName>
    </recommendedName>
</protein>
<dbReference type="PATRIC" id="fig|1280947.3.peg.585"/>
<feature type="domain" description="GST C-terminal" evidence="3">
    <location>
        <begin position="84"/>
        <end position="215"/>
    </location>
</feature>
<evidence type="ECO:0008006" key="6">
    <source>
        <dbReference type="Google" id="ProtNLM"/>
    </source>
</evidence>
<dbReference type="STRING" id="1280947.HY30_02960"/>